<evidence type="ECO:0000256" key="1">
    <source>
        <dbReference type="ARBA" id="ARBA00005254"/>
    </source>
</evidence>
<evidence type="ECO:0000313" key="5">
    <source>
        <dbReference type="Proteomes" id="UP000177876"/>
    </source>
</evidence>
<evidence type="ECO:0000256" key="3">
    <source>
        <dbReference type="SAM" id="MobiDB-lite"/>
    </source>
</evidence>
<dbReference type="CDD" id="cd06558">
    <property type="entry name" value="crotonase-like"/>
    <property type="match status" value="1"/>
</dbReference>
<evidence type="ECO:0008006" key="6">
    <source>
        <dbReference type="Google" id="ProtNLM"/>
    </source>
</evidence>
<dbReference type="Gene3D" id="3.90.226.10">
    <property type="entry name" value="2-enoyl-CoA Hydratase, Chain A, domain 1"/>
    <property type="match status" value="1"/>
</dbReference>
<evidence type="ECO:0000256" key="2">
    <source>
        <dbReference type="RuleBase" id="RU003707"/>
    </source>
</evidence>
<dbReference type="SUPFAM" id="SSF52096">
    <property type="entry name" value="ClpP/crotonase"/>
    <property type="match status" value="1"/>
</dbReference>
<dbReference type="Proteomes" id="UP000177876">
    <property type="component" value="Unassembled WGS sequence"/>
</dbReference>
<proteinExistence type="inferred from homology"/>
<dbReference type="STRING" id="1797197.A2Y75_02635"/>
<dbReference type="EMBL" id="MELK01000038">
    <property type="protein sequence ID" value="OFW57062.1"/>
    <property type="molecule type" value="Genomic_DNA"/>
</dbReference>
<feature type="compositionally biased region" description="Acidic residues" evidence="3">
    <location>
        <begin position="299"/>
        <end position="309"/>
    </location>
</feature>
<name>A0A1F2WJP0_9ACTN</name>
<comment type="caution">
    <text evidence="4">The sequence shown here is derived from an EMBL/GenBank/DDBJ whole genome shotgun (WGS) entry which is preliminary data.</text>
</comment>
<accession>A0A1F2WJP0</accession>
<dbReference type="PROSITE" id="PS00166">
    <property type="entry name" value="ENOYL_COA_HYDRATASE"/>
    <property type="match status" value="1"/>
</dbReference>
<dbReference type="InterPro" id="IPR001753">
    <property type="entry name" value="Enoyl-CoA_hydra/iso"/>
</dbReference>
<dbReference type="GO" id="GO:0003824">
    <property type="term" value="F:catalytic activity"/>
    <property type="evidence" value="ECO:0007669"/>
    <property type="project" value="InterPro"/>
</dbReference>
<feature type="compositionally biased region" description="Pro residues" evidence="3">
    <location>
        <begin position="286"/>
        <end position="298"/>
    </location>
</feature>
<reference evidence="4 5" key="1">
    <citation type="journal article" date="2016" name="Nat. Commun.">
        <title>Thousands of microbial genomes shed light on interconnected biogeochemical processes in an aquifer system.</title>
        <authorList>
            <person name="Anantharaman K."/>
            <person name="Brown C.T."/>
            <person name="Hug L.A."/>
            <person name="Sharon I."/>
            <person name="Castelle C.J."/>
            <person name="Probst A.J."/>
            <person name="Thomas B.C."/>
            <person name="Singh A."/>
            <person name="Wilkins M.J."/>
            <person name="Karaoz U."/>
            <person name="Brodie E.L."/>
            <person name="Williams K.H."/>
            <person name="Hubbard S.S."/>
            <person name="Banfield J.F."/>
        </authorList>
    </citation>
    <scope>NUCLEOTIDE SEQUENCE [LARGE SCALE GENOMIC DNA]</scope>
</reference>
<organism evidence="4 5">
    <name type="scientific">Candidatus Solincola sediminis</name>
    <dbReference type="NCBI Taxonomy" id="1797199"/>
    <lineage>
        <taxon>Bacteria</taxon>
        <taxon>Bacillati</taxon>
        <taxon>Actinomycetota</taxon>
        <taxon>Candidatus Geothermincolia</taxon>
        <taxon>Candidatus Geothermincolales</taxon>
        <taxon>Candidatus Geothermincolaceae</taxon>
        <taxon>Candidatus Solincola</taxon>
    </lineage>
</organism>
<gene>
    <name evidence="4" type="ORF">A2Y75_02635</name>
</gene>
<protein>
    <recommendedName>
        <fullName evidence="6">Enoyl-CoA hydratase/isomerase family protein</fullName>
    </recommendedName>
</protein>
<feature type="region of interest" description="Disordered" evidence="3">
    <location>
        <begin position="245"/>
        <end position="309"/>
    </location>
</feature>
<dbReference type="InterPro" id="IPR018376">
    <property type="entry name" value="Enoyl-CoA_hyd/isom_CS"/>
</dbReference>
<evidence type="ECO:0000313" key="4">
    <source>
        <dbReference type="EMBL" id="OFW57062.1"/>
    </source>
</evidence>
<feature type="compositionally biased region" description="Low complexity" evidence="3">
    <location>
        <begin position="276"/>
        <end position="285"/>
    </location>
</feature>
<sequence>MAEARETITFEKMGQAGWVYFSRPDRMNALAPESLRELWSVIGKLEGDAGIRAAVFTGRGEAFCAGLEMAGMEKISPLAARRRSREIQMLTNRIAELSIPTIAAVNGVAMGAGLEICLACDLAIASTTARFAFPEIRLGMIPFGGGTQRLARLIGLRRAREMILAGRILTAPEALDWGLINAVADPADLAYQVEEESKMLAQGGRIALFQAKRCLNHSLDLDINRGLEYETECFTTCFSSGEPISGLKRFTPKTEEPKAAGPESFPRIGRPAVQEAAPTAPQQPSFSPPPPPVPPAPPEEPEEEEDIFE</sequence>
<dbReference type="PANTHER" id="PTHR11941">
    <property type="entry name" value="ENOYL-COA HYDRATASE-RELATED"/>
    <property type="match status" value="1"/>
</dbReference>
<dbReference type="InterPro" id="IPR029045">
    <property type="entry name" value="ClpP/crotonase-like_dom_sf"/>
</dbReference>
<dbReference type="PANTHER" id="PTHR11941:SF54">
    <property type="entry name" value="ENOYL-COA HYDRATASE, MITOCHONDRIAL"/>
    <property type="match status" value="1"/>
</dbReference>
<dbReference type="Pfam" id="PF00378">
    <property type="entry name" value="ECH_1"/>
    <property type="match status" value="1"/>
</dbReference>
<dbReference type="GO" id="GO:0006635">
    <property type="term" value="P:fatty acid beta-oxidation"/>
    <property type="evidence" value="ECO:0007669"/>
    <property type="project" value="TreeGrafter"/>
</dbReference>
<comment type="similarity">
    <text evidence="1 2">Belongs to the enoyl-CoA hydratase/isomerase family.</text>
</comment>
<dbReference type="AlphaFoldDB" id="A0A1F2WJP0"/>